<dbReference type="CDD" id="cd21631">
    <property type="entry name" value="RHH_CopG_NikR-like"/>
    <property type="match status" value="1"/>
</dbReference>
<accession>A0A2S9WRL7</accession>
<gene>
    <name evidence="1" type="ORF">BST86_02880</name>
</gene>
<keyword evidence="2" id="KW-1185">Reference proteome</keyword>
<dbReference type="InterPro" id="IPR013321">
    <property type="entry name" value="Arc_rbn_hlx_hlx"/>
</dbReference>
<dbReference type="EMBL" id="MQUC01000003">
    <property type="protein sequence ID" value="PRP66105.1"/>
    <property type="molecule type" value="Genomic_DNA"/>
</dbReference>
<dbReference type="Pfam" id="PF19891">
    <property type="entry name" value="DUF6364"/>
    <property type="match status" value="1"/>
</dbReference>
<dbReference type="OrthoDB" id="1121643at2"/>
<dbReference type="Gene3D" id="1.10.1220.10">
    <property type="entry name" value="Met repressor-like"/>
    <property type="match status" value="1"/>
</dbReference>
<reference evidence="1 2" key="1">
    <citation type="submission" date="2016-11" db="EMBL/GenBank/DDBJ databases">
        <title>Trade-off between light-utilization and light-protection in marine flavobacteria.</title>
        <authorList>
            <person name="Kumagai Y."/>
        </authorList>
    </citation>
    <scope>NUCLEOTIDE SEQUENCE [LARGE SCALE GENOMIC DNA]</scope>
    <source>
        <strain evidence="1 2">JCM 17109</strain>
    </source>
</reference>
<evidence type="ECO:0000313" key="1">
    <source>
        <dbReference type="EMBL" id="PRP66105.1"/>
    </source>
</evidence>
<protein>
    <submittedName>
        <fullName evidence="1">Uncharacterized protein</fullName>
    </submittedName>
</protein>
<dbReference type="RefSeq" id="WP_146126698.1">
    <property type="nucleotide sequence ID" value="NZ_MQUC01000003.1"/>
</dbReference>
<dbReference type="Proteomes" id="UP000239532">
    <property type="component" value="Unassembled WGS sequence"/>
</dbReference>
<evidence type="ECO:0000313" key="2">
    <source>
        <dbReference type="Proteomes" id="UP000239532"/>
    </source>
</evidence>
<sequence length="79" mass="9371">MATKNLTIRLSDQLIEASKEYAKKQGKSLNEMIREFLERNVKKSSEQETPMDEWINFARENPAPYNKGYKFDRDEANER</sequence>
<proteinExistence type="predicted"/>
<dbReference type="InterPro" id="IPR045944">
    <property type="entry name" value="DUF6364"/>
</dbReference>
<dbReference type="SUPFAM" id="SSF47598">
    <property type="entry name" value="Ribbon-helix-helix"/>
    <property type="match status" value="1"/>
</dbReference>
<dbReference type="GO" id="GO:0006355">
    <property type="term" value="P:regulation of DNA-templated transcription"/>
    <property type="evidence" value="ECO:0007669"/>
    <property type="project" value="InterPro"/>
</dbReference>
<comment type="caution">
    <text evidence="1">The sequence shown here is derived from an EMBL/GenBank/DDBJ whole genome shotgun (WGS) entry which is preliminary data.</text>
</comment>
<dbReference type="AlphaFoldDB" id="A0A2S9WRL7"/>
<organism evidence="1 2">
    <name type="scientific">Nonlabens agnitus</name>
    <dbReference type="NCBI Taxonomy" id="870484"/>
    <lineage>
        <taxon>Bacteria</taxon>
        <taxon>Pseudomonadati</taxon>
        <taxon>Bacteroidota</taxon>
        <taxon>Flavobacteriia</taxon>
        <taxon>Flavobacteriales</taxon>
        <taxon>Flavobacteriaceae</taxon>
        <taxon>Nonlabens</taxon>
    </lineage>
</organism>
<name>A0A2S9WRL7_9FLAO</name>
<dbReference type="InterPro" id="IPR010985">
    <property type="entry name" value="Ribbon_hlx_hlx"/>
</dbReference>